<gene>
    <name evidence="10" type="primary">GPRC5A</name>
</gene>
<dbReference type="HOGENOM" id="CLU_044162_0_0_1"/>
<feature type="transmembrane region" description="Helical" evidence="8">
    <location>
        <begin position="149"/>
        <end position="172"/>
    </location>
</feature>
<dbReference type="GO" id="GO:0030295">
    <property type="term" value="F:protein kinase activator activity"/>
    <property type="evidence" value="ECO:0000318"/>
    <property type="project" value="GO_Central"/>
</dbReference>
<keyword evidence="4 8" id="KW-0812">Transmembrane</keyword>
<feature type="domain" description="G-protein coupled receptors family 3 profile" evidence="9">
    <location>
        <begin position="71"/>
        <end position="317"/>
    </location>
</feature>
<evidence type="ECO:0000256" key="5">
    <source>
        <dbReference type="ARBA" id="ARBA00022989"/>
    </source>
</evidence>
<dbReference type="InParanoid" id="F7D0J6"/>
<feature type="transmembrane region" description="Helical" evidence="8">
    <location>
        <begin position="184"/>
        <end position="206"/>
    </location>
</feature>
<feature type="transmembrane region" description="Helical" evidence="8">
    <location>
        <begin position="297"/>
        <end position="315"/>
    </location>
</feature>
<evidence type="ECO:0000256" key="7">
    <source>
        <dbReference type="SAM" id="MobiDB-lite"/>
    </source>
</evidence>
<evidence type="ECO:0000256" key="2">
    <source>
        <dbReference type="ARBA" id="ARBA00007242"/>
    </source>
</evidence>
<feature type="transmembrane region" description="Helical" evidence="8">
    <location>
        <begin position="75"/>
        <end position="103"/>
    </location>
</feature>
<evidence type="ECO:0000313" key="10">
    <source>
        <dbReference type="Ensembl" id="ENSOANP00000002642.2"/>
    </source>
</evidence>
<dbReference type="GeneTree" id="ENSGT00950000182961"/>
<keyword evidence="5 8" id="KW-1133">Transmembrane helix</keyword>
<dbReference type="AlphaFoldDB" id="F7D0J6"/>
<organism evidence="10 11">
    <name type="scientific">Ornithorhynchus anatinus</name>
    <name type="common">Duckbill platypus</name>
    <dbReference type="NCBI Taxonomy" id="9258"/>
    <lineage>
        <taxon>Eukaryota</taxon>
        <taxon>Metazoa</taxon>
        <taxon>Chordata</taxon>
        <taxon>Craniata</taxon>
        <taxon>Vertebrata</taxon>
        <taxon>Euteleostomi</taxon>
        <taxon>Mammalia</taxon>
        <taxon>Monotremata</taxon>
        <taxon>Ornithorhynchidae</taxon>
        <taxon>Ornithorhynchus</taxon>
    </lineage>
</organism>
<dbReference type="GO" id="GO:0070062">
    <property type="term" value="C:extracellular exosome"/>
    <property type="evidence" value="ECO:0000318"/>
    <property type="project" value="GO_Central"/>
</dbReference>
<dbReference type="PANTHER" id="PTHR14511">
    <property type="entry name" value="G PROTEIN COUPLED RECEPTOR, CLASS C, GROUP 5"/>
    <property type="match status" value="1"/>
</dbReference>
<feature type="transmembrane region" description="Helical" evidence="8">
    <location>
        <begin position="260"/>
        <end position="277"/>
    </location>
</feature>
<dbReference type="GO" id="GO:0005886">
    <property type="term" value="C:plasma membrane"/>
    <property type="evidence" value="ECO:0000318"/>
    <property type="project" value="GO_Central"/>
</dbReference>
<dbReference type="GO" id="GO:0004930">
    <property type="term" value="F:G protein-coupled receptor activity"/>
    <property type="evidence" value="ECO:0007669"/>
    <property type="project" value="InterPro"/>
</dbReference>
<accession>F7D0J6</accession>
<evidence type="ECO:0000259" key="9">
    <source>
        <dbReference type="Pfam" id="PF00003"/>
    </source>
</evidence>
<dbReference type="Bgee" id="ENSOANG00000001651">
    <property type="expression patterns" value="Expressed in ovary and 7 other cell types or tissues"/>
</dbReference>
<evidence type="ECO:0000256" key="4">
    <source>
        <dbReference type="ARBA" id="ARBA00022692"/>
    </source>
</evidence>
<evidence type="ECO:0000256" key="1">
    <source>
        <dbReference type="ARBA" id="ARBA00004651"/>
    </source>
</evidence>
<dbReference type="InterPro" id="IPR051753">
    <property type="entry name" value="RA-inducible_GPCR3"/>
</dbReference>
<proteinExistence type="inferred from homology"/>
<name>F7D0J6_ORNAN</name>
<feature type="transmembrane region" description="Helical" evidence="8">
    <location>
        <begin position="226"/>
        <end position="248"/>
    </location>
</feature>
<reference evidence="10" key="2">
    <citation type="submission" date="2025-09" db="UniProtKB">
        <authorList>
            <consortium name="Ensembl"/>
        </authorList>
    </citation>
    <scope>IDENTIFICATION</scope>
    <source>
        <strain evidence="10">Glennie</strain>
    </source>
</reference>
<sequence>MSGTQPSALSPPFPPVTFHSPSSFRHLLSRADQAVVSLSIVQAVPASAMTTPSPPSCNGSSWMNPDYYFLCDTQAAWGIVLETLAAAGVVATLALLLTLLLLVCKTQDSNRRSVLPTQLLFLLGVLGLFGLTFAFIIRYNQHTGPTRFFLFGVLFALCFSCLLAHAFNLALLARGRCPLSWPQLLGLAVGFSLVQTIIATEYVTLGLTKHSGTFLGMSLNQRALDFVLLLIYVLFLMALTFLVSAASFCGPYAGWKRHGAHIYVTVLFSIALWAAWITLLTRVNSDLNHRPQWDDPVLAVALVANAWAFLMFYAVPEACLLTKQRCPRDYPGEDGPCRPQLMKQSVGLENPAFSREGGAQGSDDPGETLYTQYSTHFQLQNRDPTKDFSIPRPKPRTGPYDDYAGRKDGL</sequence>
<dbReference type="PANTHER" id="PTHR14511:SF7">
    <property type="entry name" value="RETINOIC ACID-INDUCED PROTEIN 3"/>
    <property type="match status" value="1"/>
</dbReference>
<dbReference type="STRING" id="9258.ENSOANP00000002642"/>
<evidence type="ECO:0000313" key="11">
    <source>
        <dbReference type="Proteomes" id="UP000002279"/>
    </source>
</evidence>
<comment type="subcellular location">
    <subcellularLocation>
        <location evidence="1">Cell membrane</location>
        <topology evidence="1">Multi-pass membrane protein</topology>
    </subcellularLocation>
</comment>
<feature type="region of interest" description="Disordered" evidence="7">
    <location>
        <begin position="380"/>
        <end position="410"/>
    </location>
</feature>
<dbReference type="eggNOG" id="ENOG502RRIY">
    <property type="taxonomic scope" value="Eukaryota"/>
</dbReference>
<feature type="transmembrane region" description="Helical" evidence="8">
    <location>
        <begin position="115"/>
        <end position="137"/>
    </location>
</feature>
<evidence type="ECO:0000256" key="3">
    <source>
        <dbReference type="ARBA" id="ARBA00022475"/>
    </source>
</evidence>
<keyword evidence="6 8" id="KW-0472">Membrane</keyword>
<evidence type="ECO:0000256" key="8">
    <source>
        <dbReference type="SAM" id="Phobius"/>
    </source>
</evidence>
<dbReference type="Ensembl" id="ENSOANT00000002643.3">
    <property type="protein sequence ID" value="ENSOANP00000002642.2"/>
    <property type="gene ID" value="ENSOANG00000001651.3"/>
</dbReference>
<dbReference type="GO" id="GO:0043235">
    <property type="term" value="C:receptor complex"/>
    <property type="evidence" value="ECO:0000318"/>
    <property type="project" value="GO_Central"/>
</dbReference>
<dbReference type="Proteomes" id="UP000002279">
    <property type="component" value="Unplaced"/>
</dbReference>
<dbReference type="Pfam" id="PF00003">
    <property type="entry name" value="7tm_3"/>
    <property type="match status" value="1"/>
</dbReference>
<keyword evidence="3" id="KW-1003">Cell membrane</keyword>
<protein>
    <submittedName>
        <fullName evidence="10">G protein-coupled receptor class C group 5 member A</fullName>
    </submittedName>
</protein>
<keyword evidence="11" id="KW-1185">Reference proteome</keyword>
<dbReference type="FunCoup" id="F7D0J6">
    <property type="interactions" value="345"/>
</dbReference>
<evidence type="ECO:0000256" key="6">
    <source>
        <dbReference type="ARBA" id="ARBA00023136"/>
    </source>
</evidence>
<dbReference type="OMA" id="GRRPNWD"/>
<dbReference type="InterPro" id="IPR017978">
    <property type="entry name" value="GPCR_3_C"/>
</dbReference>
<reference evidence="10" key="1">
    <citation type="submission" date="2025-08" db="UniProtKB">
        <authorList>
            <consortium name="Ensembl"/>
        </authorList>
    </citation>
    <scope>IDENTIFICATION</scope>
    <source>
        <strain evidence="10">Glennie</strain>
    </source>
</reference>
<comment type="similarity">
    <text evidence="2">Belongs to the G-protein coupled receptor 3 family.</text>
</comment>